<sequence>MTGKLTWFVTGCSSGMGECLVRAILAAGDQVIATARARDSDALDRIAPLKEAGAAVMELDVTASAEVLNAKAKEAWEIYGKIDVLVNNAAYIDAGIFEEIDGLHKRPNMGSSEAFLTHAIHTNAIGPLNLTRSFLPYMRERRTGTILFMSSVGAYYGAPGASAYAGSKGLLEGLVPNLSLEIEPFGLRTCMVTPGYFRTSVMTPGNILYRAPNPLPEYVETNLLVKAGCDAADGNQPGDPLKAGALIVDAVRGEGQCTGKELPFRLPLGPDAISAIRENSQAKLKICDEWEDLASATNF</sequence>
<dbReference type="SUPFAM" id="SSF51735">
    <property type="entry name" value="NAD(P)-binding Rossmann-fold domains"/>
    <property type="match status" value="1"/>
</dbReference>
<organism evidence="4 5">
    <name type="scientific">Penicillium crustosum</name>
    <name type="common">Blue mold fungus</name>
    <dbReference type="NCBI Taxonomy" id="36656"/>
    <lineage>
        <taxon>Eukaryota</taxon>
        <taxon>Fungi</taxon>
        <taxon>Dikarya</taxon>
        <taxon>Ascomycota</taxon>
        <taxon>Pezizomycotina</taxon>
        <taxon>Eurotiomycetes</taxon>
        <taxon>Eurotiomycetidae</taxon>
        <taxon>Eurotiales</taxon>
        <taxon>Aspergillaceae</taxon>
        <taxon>Penicillium</taxon>
    </lineage>
</organism>
<dbReference type="InterPro" id="IPR002347">
    <property type="entry name" value="SDR_fam"/>
</dbReference>
<dbReference type="PANTHER" id="PTHR43976">
    <property type="entry name" value="SHORT CHAIN DEHYDROGENASE"/>
    <property type="match status" value="1"/>
</dbReference>
<dbReference type="EMBL" id="JAAOZQ010000006">
    <property type="protein sequence ID" value="KAF7529345.1"/>
    <property type="molecule type" value="Genomic_DNA"/>
</dbReference>
<evidence type="ECO:0000256" key="1">
    <source>
        <dbReference type="ARBA" id="ARBA00006484"/>
    </source>
</evidence>
<keyword evidence="2" id="KW-0560">Oxidoreductase</keyword>
<dbReference type="CDD" id="cd05374">
    <property type="entry name" value="17beta-HSD-like_SDR_c"/>
    <property type="match status" value="1"/>
</dbReference>
<comment type="caution">
    <text evidence="4">The sequence shown here is derived from an EMBL/GenBank/DDBJ whole genome shotgun (WGS) entry which is preliminary data.</text>
</comment>
<dbReference type="AlphaFoldDB" id="A0A9P5L130"/>
<dbReference type="InterPro" id="IPR051911">
    <property type="entry name" value="SDR_oxidoreductase"/>
</dbReference>
<accession>A0A9P5L130</accession>
<protein>
    <submittedName>
        <fullName evidence="4">Uncharacterized protein</fullName>
    </submittedName>
</protein>
<dbReference type="PRINTS" id="PR00081">
    <property type="entry name" value="GDHRDH"/>
</dbReference>
<evidence type="ECO:0000256" key="2">
    <source>
        <dbReference type="ARBA" id="ARBA00023002"/>
    </source>
</evidence>
<reference evidence="4" key="1">
    <citation type="submission" date="2020-02" db="EMBL/GenBank/DDBJ databases">
        <authorList>
            <person name="Lichtner F.J."/>
        </authorList>
    </citation>
    <scope>NUCLEOTIDE SEQUENCE</scope>
    <source>
        <strain evidence="4">G10</strain>
    </source>
</reference>
<dbReference type="Pfam" id="PF00106">
    <property type="entry name" value="adh_short"/>
    <property type="match status" value="1"/>
</dbReference>
<name>A0A9P5L130_PENCR</name>
<comment type="similarity">
    <text evidence="1 3">Belongs to the short-chain dehydrogenases/reductases (SDR) family.</text>
</comment>
<keyword evidence="5" id="KW-1185">Reference proteome</keyword>
<dbReference type="InterPro" id="IPR036291">
    <property type="entry name" value="NAD(P)-bd_dom_sf"/>
</dbReference>
<dbReference type="Proteomes" id="UP000701341">
    <property type="component" value="Unassembled WGS sequence"/>
</dbReference>
<proteinExistence type="inferred from homology"/>
<evidence type="ECO:0000313" key="5">
    <source>
        <dbReference type="Proteomes" id="UP000701341"/>
    </source>
</evidence>
<dbReference type="PRINTS" id="PR00080">
    <property type="entry name" value="SDRFAMILY"/>
</dbReference>
<dbReference type="Gene3D" id="3.40.50.720">
    <property type="entry name" value="NAD(P)-binding Rossmann-like Domain"/>
    <property type="match status" value="1"/>
</dbReference>
<dbReference type="GO" id="GO:0016491">
    <property type="term" value="F:oxidoreductase activity"/>
    <property type="evidence" value="ECO:0007669"/>
    <property type="project" value="UniProtKB-KW"/>
</dbReference>
<evidence type="ECO:0000313" key="4">
    <source>
        <dbReference type="EMBL" id="KAF7529345.1"/>
    </source>
</evidence>
<gene>
    <name evidence="4" type="ORF">PCG10_008055</name>
</gene>
<dbReference type="PANTHER" id="PTHR43976:SF16">
    <property type="entry name" value="SHORT-CHAIN DEHYDROGENASE_REDUCTASE FAMILY PROTEIN"/>
    <property type="match status" value="1"/>
</dbReference>
<evidence type="ECO:0000256" key="3">
    <source>
        <dbReference type="RuleBase" id="RU000363"/>
    </source>
</evidence>